<evidence type="ECO:0000313" key="10">
    <source>
        <dbReference type="EMBL" id="KAK8891804.1"/>
    </source>
</evidence>
<evidence type="ECO:0000256" key="1">
    <source>
        <dbReference type="ARBA" id="ARBA00007401"/>
    </source>
</evidence>
<sequence length="605" mass="68640">MSNAMLYPKESRTRRIVDICGFWKFKIDFDNLGSSQNYKDGLPEDCTTVPVPSSFADLFTDRESREFAGDVWYETSFYLPKEWENREVNVRFGCATHKATVYINGQEVASHVGGFVPFFAPVNKVGKFGDENKLVVVVNNELDSTTIPVGKTTFLKTGNKRKMVTPAFDFFNYSGLNRPVKITAFPIEHVDDITIVTDINGSDGIINYEIKTTGTSSVSIELLTQKRETAATAKGLKGSITVKNAKLWNPGAPYLYVMKVTIDGASPQEPIDEYSIEVGIRTVKVDGTKFLINGRPFYFKGFGKHEDSEIIGRGYNPAVIKRDFELLKWINANSFRTSHYPYSEEILQMADREGIVIIDECAAVGLNIMNFALTSVGPVTPFFETDTINETKKAHRASIEEFMRRDKNHACVCMWSIMNEPDTATEHCYDYFKEVFDYARSLDAQKRPLTFALQVTIDKDKCLPVVDVICLNRYYGWYVLGGNEIDGAMALLKKELNTITSMYKDKPIVFTEFGADTMAGIHKLPASMWCEEYQHEYLEKTFAVFDSFPSVIGEQMWNFADFQTGDAIIRVDGNKKGIFTRSRQPKSAAYYLKDRWSKIHNDYKS</sequence>
<keyword evidence="5 6" id="KW-0326">Glycosidase</keyword>
<dbReference type="InterPro" id="IPR006103">
    <property type="entry name" value="Glyco_hydro_2_cat"/>
</dbReference>
<comment type="similarity">
    <text evidence="1 6">Belongs to the glycosyl hydrolase 2 family.</text>
</comment>
<feature type="domain" description="Glycoside hydrolase family 2 catalytic" evidence="8">
    <location>
        <begin position="283"/>
        <end position="601"/>
    </location>
</feature>
<dbReference type="Gene3D" id="2.60.120.260">
    <property type="entry name" value="Galactose-binding domain-like"/>
    <property type="match status" value="1"/>
</dbReference>
<feature type="domain" description="Glycoside hydrolase family 2 immunoglobulin-like beta-sandwich" evidence="7">
    <location>
        <begin position="189"/>
        <end position="281"/>
    </location>
</feature>
<evidence type="ECO:0000256" key="2">
    <source>
        <dbReference type="ARBA" id="ARBA00012761"/>
    </source>
</evidence>
<dbReference type="InterPro" id="IPR036156">
    <property type="entry name" value="Beta-gal/glucu_dom_sf"/>
</dbReference>
<organism evidence="10 11">
    <name type="scientific">Tritrichomonas musculus</name>
    <dbReference type="NCBI Taxonomy" id="1915356"/>
    <lineage>
        <taxon>Eukaryota</taxon>
        <taxon>Metamonada</taxon>
        <taxon>Parabasalia</taxon>
        <taxon>Tritrichomonadida</taxon>
        <taxon>Tritrichomonadidae</taxon>
        <taxon>Tritrichomonas</taxon>
    </lineage>
</organism>
<evidence type="ECO:0000259" key="9">
    <source>
        <dbReference type="Pfam" id="PF02837"/>
    </source>
</evidence>
<evidence type="ECO:0000259" key="8">
    <source>
        <dbReference type="Pfam" id="PF02836"/>
    </source>
</evidence>
<evidence type="ECO:0000256" key="3">
    <source>
        <dbReference type="ARBA" id="ARBA00016205"/>
    </source>
</evidence>
<dbReference type="SUPFAM" id="SSF51445">
    <property type="entry name" value="(Trans)glycosidases"/>
    <property type="match status" value="1"/>
</dbReference>
<dbReference type="Pfam" id="PF02837">
    <property type="entry name" value="Glyco_hydro_2_N"/>
    <property type="match status" value="1"/>
</dbReference>
<proteinExistence type="inferred from homology"/>
<dbReference type="NCBIfam" id="NF007538">
    <property type="entry name" value="PRK10150.1"/>
    <property type="match status" value="1"/>
</dbReference>
<dbReference type="PRINTS" id="PR00132">
    <property type="entry name" value="GLHYDRLASE2"/>
</dbReference>
<dbReference type="Gene3D" id="3.20.20.80">
    <property type="entry name" value="Glycosidases"/>
    <property type="match status" value="1"/>
</dbReference>
<dbReference type="PANTHER" id="PTHR10066">
    <property type="entry name" value="BETA-GLUCURONIDASE"/>
    <property type="match status" value="1"/>
</dbReference>
<gene>
    <name evidence="10" type="ORF">M9Y10_029024</name>
</gene>
<dbReference type="InterPro" id="IPR023230">
    <property type="entry name" value="Glyco_hydro_2_CS"/>
</dbReference>
<dbReference type="PROSITE" id="PS00719">
    <property type="entry name" value="GLYCOSYL_HYDROL_F2_1"/>
    <property type="match status" value="1"/>
</dbReference>
<dbReference type="InterPro" id="IPR013783">
    <property type="entry name" value="Ig-like_fold"/>
</dbReference>
<protein>
    <recommendedName>
        <fullName evidence="3">Beta-glucuronidase</fullName>
        <ecNumber evidence="2">3.2.1.31</ecNumber>
    </recommendedName>
</protein>
<evidence type="ECO:0000256" key="5">
    <source>
        <dbReference type="ARBA" id="ARBA00023295"/>
    </source>
</evidence>
<evidence type="ECO:0000256" key="4">
    <source>
        <dbReference type="ARBA" id="ARBA00022801"/>
    </source>
</evidence>
<dbReference type="EC" id="3.2.1.31" evidence="2"/>
<dbReference type="Pfam" id="PF02836">
    <property type="entry name" value="Glyco_hydro_2_C"/>
    <property type="match status" value="1"/>
</dbReference>
<dbReference type="SUPFAM" id="SSF49785">
    <property type="entry name" value="Galactose-binding domain-like"/>
    <property type="match status" value="1"/>
</dbReference>
<dbReference type="InterPro" id="IPR006104">
    <property type="entry name" value="Glyco_hydro_2_N"/>
</dbReference>
<feature type="domain" description="Glycosyl hydrolases family 2 sugar binding" evidence="9">
    <location>
        <begin position="20"/>
        <end position="184"/>
    </location>
</feature>
<evidence type="ECO:0000259" key="7">
    <source>
        <dbReference type="Pfam" id="PF00703"/>
    </source>
</evidence>
<name>A0ABR2KKY4_9EUKA</name>
<keyword evidence="4 6" id="KW-0378">Hydrolase</keyword>
<dbReference type="Proteomes" id="UP001470230">
    <property type="component" value="Unassembled WGS sequence"/>
</dbReference>
<dbReference type="Gene3D" id="2.60.40.10">
    <property type="entry name" value="Immunoglobulins"/>
    <property type="match status" value="1"/>
</dbReference>
<dbReference type="InterPro" id="IPR006102">
    <property type="entry name" value="Ig-like_GH2"/>
</dbReference>
<accession>A0ABR2KKY4</accession>
<dbReference type="InterPro" id="IPR006101">
    <property type="entry name" value="Glyco_hydro_2"/>
</dbReference>
<reference evidence="10 11" key="1">
    <citation type="submission" date="2024-04" db="EMBL/GenBank/DDBJ databases">
        <title>Tritrichomonas musculus Genome.</title>
        <authorList>
            <person name="Alves-Ferreira E."/>
            <person name="Grigg M."/>
            <person name="Lorenzi H."/>
            <person name="Galac M."/>
        </authorList>
    </citation>
    <scope>NUCLEOTIDE SEQUENCE [LARGE SCALE GENOMIC DNA]</scope>
    <source>
        <strain evidence="10 11">EAF2021</strain>
    </source>
</reference>
<evidence type="ECO:0000313" key="11">
    <source>
        <dbReference type="Proteomes" id="UP001470230"/>
    </source>
</evidence>
<evidence type="ECO:0000256" key="6">
    <source>
        <dbReference type="RuleBase" id="RU361154"/>
    </source>
</evidence>
<dbReference type="InterPro" id="IPR017853">
    <property type="entry name" value="GH"/>
</dbReference>
<dbReference type="InterPro" id="IPR008979">
    <property type="entry name" value="Galactose-bd-like_sf"/>
</dbReference>
<dbReference type="EMBL" id="JAPFFF010000004">
    <property type="protein sequence ID" value="KAK8891804.1"/>
    <property type="molecule type" value="Genomic_DNA"/>
</dbReference>
<dbReference type="Pfam" id="PF00703">
    <property type="entry name" value="Glyco_hydro_2"/>
    <property type="match status" value="1"/>
</dbReference>
<keyword evidence="11" id="KW-1185">Reference proteome</keyword>
<comment type="caution">
    <text evidence="10">The sequence shown here is derived from an EMBL/GenBank/DDBJ whole genome shotgun (WGS) entry which is preliminary data.</text>
</comment>
<dbReference type="PANTHER" id="PTHR10066:SF67">
    <property type="entry name" value="BETA-GLUCURONIDASE"/>
    <property type="match status" value="1"/>
</dbReference>
<dbReference type="SUPFAM" id="SSF49303">
    <property type="entry name" value="beta-Galactosidase/glucuronidase domain"/>
    <property type="match status" value="1"/>
</dbReference>